<organism evidence="2 3">
    <name type="scientific">Allonocardiopsis opalescens</name>
    <dbReference type="NCBI Taxonomy" id="1144618"/>
    <lineage>
        <taxon>Bacteria</taxon>
        <taxon>Bacillati</taxon>
        <taxon>Actinomycetota</taxon>
        <taxon>Actinomycetes</taxon>
        <taxon>Streptosporangiales</taxon>
        <taxon>Allonocardiopsis</taxon>
    </lineage>
</organism>
<gene>
    <name evidence="2" type="ORF">CLV72_104546</name>
</gene>
<comment type="caution">
    <text evidence="2">The sequence shown here is derived from an EMBL/GenBank/DDBJ whole genome shotgun (WGS) entry which is preliminary data.</text>
</comment>
<evidence type="ECO:0000313" key="2">
    <source>
        <dbReference type="EMBL" id="PRX98966.1"/>
    </source>
</evidence>
<sequence>MTDEGSDPPRSAAARVAAEVLAARGLGLADASPGRGWTNATWLTREFVVRVARRPGPADLVREASLAALLPAEVGYPEIVDLGVAHGHEWVITRRIPARNLEDAWPKLSARQRADALEQVWSRVEHVHRVDLATAAAHARPRSPFFPATAAEAAARLDRLRAAGLLSGAQAAALGEAMDRFWAALPAAPAVLNHGDLGMCNALWRDGRVVSVLDFEFAVVAPLAVDLNEILKFAFAPSEGDGPVREAAMGIARTALPASGGTDVLLGYAIMLESWLTENELAADPADGPADPEPHRLLTSLADGGGGHLAPLLAAPAPGG</sequence>
<keyword evidence="2" id="KW-0418">Kinase</keyword>
<dbReference type="EMBL" id="PVZC01000004">
    <property type="protein sequence ID" value="PRX98966.1"/>
    <property type="molecule type" value="Genomic_DNA"/>
</dbReference>
<evidence type="ECO:0000313" key="3">
    <source>
        <dbReference type="Proteomes" id="UP000237846"/>
    </source>
</evidence>
<feature type="domain" description="Aminoglycoside phosphotransferase" evidence="1">
    <location>
        <begin position="34"/>
        <end position="245"/>
    </location>
</feature>
<dbReference type="InterPro" id="IPR011009">
    <property type="entry name" value="Kinase-like_dom_sf"/>
</dbReference>
<keyword evidence="2" id="KW-0808">Transferase</keyword>
<evidence type="ECO:0000259" key="1">
    <source>
        <dbReference type="Pfam" id="PF01636"/>
    </source>
</evidence>
<dbReference type="InterPro" id="IPR051678">
    <property type="entry name" value="AGP_Transferase"/>
</dbReference>
<dbReference type="PANTHER" id="PTHR21310">
    <property type="entry name" value="AMINOGLYCOSIDE PHOSPHOTRANSFERASE-RELATED-RELATED"/>
    <property type="match status" value="1"/>
</dbReference>
<reference evidence="2 3" key="1">
    <citation type="submission" date="2018-03" db="EMBL/GenBank/DDBJ databases">
        <title>Genomic Encyclopedia of Archaeal and Bacterial Type Strains, Phase II (KMG-II): from individual species to whole genera.</title>
        <authorList>
            <person name="Goeker M."/>
        </authorList>
    </citation>
    <scope>NUCLEOTIDE SEQUENCE [LARGE SCALE GENOMIC DNA]</scope>
    <source>
        <strain evidence="2 3">DSM 45601</strain>
    </source>
</reference>
<dbReference type="OrthoDB" id="5185751at2"/>
<dbReference type="GO" id="GO:0016301">
    <property type="term" value="F:kinase activity"/>
    <property type="evidence" value="ECO:0007669"/>
    <property type="project" value="UniProtKB-KW"/>
</dbReference>
<dbReference type="Pfam" id="PF01636">
    <property type="entry name" value="APH"/>
    <property type="match status" value="1"/>
</dbReference>
<dbReference type="Gene3D" id="3.90.1200.10">
    <property type="match status" value="1"/>
</dbReference>
<dbReference type="SUPFAM" id="SSF56112">
    <property type="entry name" value="Protein kinase-like (PK-like)"/>
    <property type="match status" value="1"/>
</dbReference>
<protein>
    <submittedName>
        <fullName evidence="2">Scyllo-inosamine 4-kinase</fullName>
    </submittedName>
</protein>
<proteinExistence type="predicted"/>
<dbReference type="InterPro" id="IPR002575">
    <property type="entry name" value="Aminoglycoside_PTrfase"/>
</dbReference>
<dbReference type="RefSeq" id="WP_106246634.1">
    <property type="nucleotide sequence ID" value="NZ_PVZC01000004.1"/>
</dbReference>
<accession>A0A2T0Q593</accession>
<keyword evidence="3" id="KW-1185">Reference proteome</keyword>
<dbReference type="PANTHER" id="PTHR21310:SF42">
    <property type="entry name" value="BIFUNCTIONAL AAC_APH"/>
    <property type="match status" value="1"/>
</dbReference>
<dbReference type="Proteomes" id="UP000237846">
    <property type="component" value="Unassembled WGS sequence"/>
</dbReference>
<name>A0A2T0Q593_9ACTN</name>
<dbReference type="AlphaFoldDB" id="A0A2T0Q593"/>